<dbReference type="AlphaFoldDB" id="A0A7J7K0C4"/>
<name>A0A7J7K0C4_BUGNE</name>
<feature type="compositionally biased region" description="Polar residues" evidence="1">
    <location>
        <begin position="46"/>
        <end position="59"/>
    </location>
</feature>
<feature type="compositionally biased region" description="Basic and acidic residues" evidence="1">
    <location>
        <begin position="86"/>
        <end position="97"/>
    </location>
</feature>
<evidence type="ECO:0000313" key="2">
    <source>
        <dbReference type="EMBL" id="KAF6031046.1"/>
    </source>
</evidence>
<comment type="caution">
    <text evidence="2">The sequence shown here is derived from an EMBL/GenBank/DDBJ whole genome shotgun (WGS) entry which is preliminary data.</text>
</comment>
<evidence type="ECO:0000313" key="3">
    <source>
        <dbReference type="Proteomes" id="UP000593567"/>
    </source>
</evidence>
<reference evidence="2" key="1">
    <citation type="submission" date="2020-06" db="EMBL/GenBank/DDBJ databases">
        <title>Draft genome of Bugula neritina, a colonial animal packing powerful symbionts and potential medicines.</title>
        <authorList>
            <person name="Rayko M."/>
        </authorList>
    </citation>
    <scope>NUCLEOTIDE SEQUENCE [LARGE SCALE GENOMIC DNA]</scope>
    <source>
        <strain evidence="2">Kwan_BN1</strain>
    </source>
</reference>
<accession>A0A7J7K0C4</accession>
<protein>
    <submittedName>
        <fullName evidence="2">Uncharacterized protein</fullName>
    </submittedName>
</protein>
<sequence length="203" mass="22799">MHQRRQTHDGLRLPRLSSKNVRRSSLPLVLLEDDTPKQTHSDCLPSINTQKNSTASQHSMLEICPHQTVSPTSSRKQLRSTVTTKESTENETDHDKASQLLSMSKQTADSIVAMMKILHRQLHAGEEYSDVEDDTQILDYPCKSILKSMNKKGQLLPSSPPTVRINPVVDMTQVTSYLGEGRGLTQDYNFSSEFNSVFAELKS</sequence>
<organism evidence="2 3">
    <name type="scientific">Bugula neritina</name>
    <name type="common">Brown bryozoan</name>
    <name type="synonym">Sertularia neritina</name>
    <dbReference type="NCBI Taxonomy" id="10212"/>
    <lineage>
        <taxon>Eukaryota</taxon>
        <taxon>Metazoa</taxon>
        <taxon>Spiralia</taxon>
        <taxon>Lophotrochozoa</taxon>
        <taxon>Bryozoa</taxon>
        <taxon>Gymnolaemata</taxon>
        <taxon>Cheilostomatida</taxon>
        <taxon>Flustrina</taxon>
        <taxon>Buguloidea</taxon>
        <taxon>Bugulidae</taxon>
        <taxon>Bugula</taxon>
    </lineage>
</organism>
<gene>
    <name evidence="2" type="ORF">EB796_010641</name>
</gene>
<keyword evidence="3" id="KW-1185">Reference proteome</keyword>
<evidence type="ECO:0000256" key="1">
    <source>
        <dbReference type="SAM" id="MobiDB-lite"/>
    </source>
</evidence>
<proteinExistence type="predicted"/>
<feature type="compositionally biased region" description="Polar residues" evidence="1">
    <location>
        <begin position="67"/>
        <end position="85"/>
    </location>
</feature>
<dbReference type="EMBL" id="VXIV02001642">
    <property type="protein sequence ID" value="KAF6031046.1"/>
    <property type="molecule type" value="Genomic_DNA"/>
</dbReference>
<dbReference type="Proteomes" id="UP000593567">
    <property type="component" value="Unassembled WGS sequence"/>
</dbReference>
<feature type="region of interest" description="Disordered" evidence="1">
    <location>
        <begin position="27"/>
        <end position="97"/>
    </location>
</feature>